<organism evidence="2 3">
    <name type="scientific">Actinoallomurus iriomotensis</name>
    <dbReference type="NCBI Taxonomy" id="478107"/>
    <lineage>
        <taxon>Bacteria</taxon>
        <taxon>Bacillati</taxon>
        <taxon>Actinomycetota</taxon>
        <taxon>Actinomycetes</taxon>
        <taxon>Streptosporangiales</taxon>
        <taxon>Thermomonosporaceae</taxon>
        <taxon>Actinoallomurus</taxon>
    </lineage>
</organism>
<evidence type="ECO:0000256" key="1">
    <source>
        <dbReference type="SAM" id="MobiDB-lite"/>
    </source>
</evidence>
<evidence type="ECO:0000313" key="3">
    <source>
        <dbReference type="Proteomes" id="UP001165074"/>
    </source>
</evidence>
<sequence length="107" mass="11651">MPSEPVDWGSFDIIGLDHSGDRHVTGRYGEILEHWSAKGEPVVVTEFGCRTRTRTGGADPENVAIVSMVRHLVPGVRRPRLAGTEHPASGPCTNATRHTRPKAWSGN</sequence>
<name>A0A9W6VWP1_9ACTN</name>
<feature type="region of interest" description="Disordered" evidence="1">
    <location>
        <begin position="77"/>
        <end position="107"/>
    </location>
</feature>
<dbReference type="Proteomes" id="UP001165074">
    <property type="component" value="Unassembled WGS sequence"/>
</dbReference>
<accession>A0A9W6VWP1</accession>
<dbReference type="EMBL" id="BSTK01000001">
    <property type="protein sequence ID" value="GLY83030.1"/>
    <property type="molecule type" value="Genomic_DNA"/>
</dbReference>
<proteinExistence type="predicted"/>
<dbReference type="AlphaFoldDB" id="A0A9W6VWP1"/>
<protein>
    <submittedName>
        <fullName evidence="2">Uncharacterized protein</fullName>
    </submittedName>
</protein>
<reference evidence="2" key="1">
    <citation type="submission" date="2023-03" db="EMBL/GenBank/DDBJ databases">
        <title>Actinoallomurus iriomotensis NBRC 103684.</title>
        <authorList>
            <person name="Ichikawa N."/>
            <person name="Sato H."/>
            <person name="Tonouchi N."/>
        </authorList>
    </citation>
    <scope>NUCLEOTIDE SEQUENCE</scope>
    <source>
        <strain evidence="2">NBRC 103684</strain>
    </source>
</reference>
<evidence type="ECO:0000313" key="2">
    <source>
        <dbReference type="EMBL" id="GLY83030.1"/>
    </source>
</evidence>
<comment type="caution">
    <text evidence="2">The sequence shown here is derived from an EMBL/GenBank/DDBJ whole genome shotgun (WGS) entry which is preliminary data.</text>
</comment>
<keyword evidence="3" id="KW-1185">Reference proteome</keyword>
<gene>
    <name evidence="2" type="ORF">Airi02_009600</name>
</gene>